<dbReference type="Pfam" id="PF00581">
    <property type="entry name" value="Rhodanese"/>
    <property type="match status" value="1"/>
</dbReference>
<evidence type="ECO:0000259" key="1">
    <source>
        <dbReference type="PROSITE" id="PS50206"/>
    </source>
</evidence>
<dbReference type="PANTHER" id="PTHR44086">
    <property type="entry name" value="THIOSULFATE SULFURTRANSFERASE RDL2, MITOCHONDRIAL-RELATED"/>
    <property type="match status" value="1"/>
</dbReference>
<proteinExistence type="predicted"/>
<feature type="domain" description="Rhodanese" evidence="1">
    <location>
        <begin position="71"/>
        <end position="170"/>
    </location>
</feature>
<dbReference type="SUPFAM" id="SSF52821">
    <property type="entry name" value="Rhodanese/Cell cycle control phosphatase"/>
    <property type="match status" value="1"/>
</dbReference>
<comment type="caution">
    <text evidence="2">The sequence shown here is derived from an EMBL/GenBank/DDBJ whole genome shotgun (WGS) entry which is preliminary data.</text>
</comment>
<dbReference type="InterPro" id="IPR001763">
    <property type="entry name" value="Rhodanese-like_dom"/>
</dbReference>
<evidence type="ECO:0000313" key="2">
    <source>
        <dbReference type="EMBL" id="KAK9737830.1"/>
    </source>
</evidence>
<dbReference type="EMBL" id="JASPKY010000094">
    <property type="protein sequence ID" value="KAK9737830.1"/>
    <property type="molecule type" value="Genomic_DNA"/>
</dbReference>
<evidence type="ECO:0000313" key="3">
    <source>
        <dbReference type="Proteomes" id="UP001458880"/>
    </source>
</evidence>
<dbReference type="PROSITE" id="PS50206">
    <property type="entry name" value="RHODANESE_3"/>
    <property type="match status" value="1"/>
</dbReference>
<sequence>MFNRSLVLSIFNIGARTYSSKLIRLNHPKRILRKLVCPIFAERSDFKIQLANMSSGDTKFVTYNEVQNLKDNKTVLLIDVREPQELKETGIIPGSINIPLSILEQTLTGTPSDEFHAQFHRDKPDLDTPLVFSCKAGIRSSKAQNIAAKLGYSNVRNYKGGWLDWEEHVKKN</sequence>
<dbReference type="PANTHER" id="PTHR44086:SF10">
    <property type="entry name" value="THIOSULFATE SULFURTRANSFERASE_RHODANESE-LIKE DOMAIN-CONTAINING PROTEIN 3"/>
    <property type="match status" value="1"/>
</dbReference>
<reference evidence="2 3" key="1">
    <citation type="journal article" date="2024" name="BMC Genomics">
        <title>De novo assembly and annotation of Popillia japonica's genome with initial clues to its potential as an invasive pest.</title>
        <authorList>
            <person name="Cucini C."/>
            <person name="Boschi S."/>
            <person name="Funari R."/>
            <person name="Cardaioli E."/>
            <person name="Iannotti N."/>
            <person name="Marturano G."/>
            <person name="Paoli F."/>
            <person name="Bruttini M."/>
            <person name="Carapelli A."/>
            <person name="Frati F."/>
            <person name="Nardi F."/>
        </authorList>
    </citation>
    <scope>NUCLEOTIDE SEQUENCE [LARGE SCALE GENOMIC DNA]</scope>
    <source>
        <strain evidence="2">DMR45628</strain>
    </source>
</reference>
<accession>A0AAW1LVF4</accession>
<dbReference type="SMART" id="SM00450">
    <property type="entry name" value="RHOD"/>
    <property type="match status" value="1"/>
</dbReference>
<name>A0AAW1LVF4_POPJA</name>
<organism evidence="2 3">
    <name type="scientific">Popillia japonica</name>
    <name type="common">Japanese beetle</name>
    <dbReference type="NCBI Taxonomy" id="7064"/>
    <lineage>
        <taxon>Eukaryota</taxon>
        <taxon>Metazoa</taxon>
        <taxon>Ecdysozoa</taxon>
        <taxon>Arthropoda</taxon>
        <taxon>Hexapoda</taxon>
        <taxon>Insecta</taxon>
        <taxon>Pterygota</taxon>
        <taxon>Neoptera</taxon>
        <taxon>Endopterygota</taxon>
        <taxon>Coleoptera</taxon>
        <taxon>Polyphaga</taxon>
        <taxon>Scarabaeiformia</taxon>
        <taxon>Scarabaeidae</taxon>
        <taxon>Rutelinae</taxon>
        <taxon>Popillia</taxon>
    </lineage>
</organism>
<dbReference type="AlphaFoldDB" id="A0AAW1LVF4"/>
<dbReference type="InterPro" id="IPR036873">
    <property type="entry name" value="Rhodanese-like_dom_sf"/>
</dbReference>
<dbReference type="Gene3D" id="3.40.250.10">
    <property type="entry name" value="Rhodanese-like domain"/>
    <property type="match status" value="1"/>
</dbReference>
<keyword evidence="3" id="KW-1185">Reference proteome</keyword>
<protein>
    <submittedName>
        <fullName evidence="2">Rhodanese-like domain</fullName>
    </submittedName>
</protein>
<dbReference type="CDD" id="cd01519">
    <property type="entry name" value="RHOD_HSP67B2"/>
    <property type="match status" value="1"/>
</dbReference>
<dbReference type="Proteomes" id="UP001458880">
    <property type="component" value="Unassembled WGS sequence"/>
</dbReference>
<gene>
    <name evidence="2" type="ORF">QE152_g10347</name>
</gene>